<gene>
    <name evidence="1" type="ORF">METZ01_LOCUS121945</name>
</gene>
<name>A0A381XXD8_9ZZZZ</name>
<dbReference type="AlphaFoldDB" id="A0A381XXD8"/>
<dbReference type="EMBL" id="UINC01016623">
    <property type="protein sequence ID" value="SVA69091.1"/>
    <property type="molecule type" value="Genomic_DNA"/>
</dbReference>
<reference evidence="1" key="1">
    <citation type="submission" date="2018-05" db="EMBL/GenBank/DDBJ databases">
        <authorList>
            <person name="Lanie J.A."/>
            <person name="Ng W.-L."/>
            <person name="Kazmierczak K.M."/>
            <person name="Andrzejewski T.M."/>
            <person name="Davidsen T.M."/>
            <person name="Wayne K.J."/>
            <person name="Tettelin H."/>
            <person name="Glass J.I."/>
            <person name="Rusch D."/>
            <person name="Podicherti R."/>
            <person name="Tsui H.-C.T."/>
            <person name="Winkler M.E."/>
        </authorList>
    </citation>
    <scope>NUCLEOTIDE SEQUENCE</scope>
</reference>
<accession>A0A381XXD8</accession>
<organism evidence="1">
    <name type="scientific">marine metagenome</name>
    <dbReference type="NCBI Taxonomy" id="408172"/>
    <lineage>
        <taxon>unclassified sequences</taxon>
        <taxon>metagenomes</taxon>
        <taxon>ecological metagenomes</taxon>
    </lineage>
</organism>
<sequence length="95" mass="10736">MRIVGVGKNDENDVTPIVQDRVLSYVKDNDTENVWGLWAPQDRDLFFLDRQGNLQSTINLSSSYPADDILALVDSLMSIEFQPERSGDCIFNPSE</sequence>
<protein>
    <recommendedName>
        <fullName evidence="2">Alkyl hydroperoxide reductase subunit C/ Thiol specific antioxidant domain-containing protein</fullName>
    </recommendedName>
</protein>
<evidence type="ECO:0000313" key="1">
    <source>
        <dbReference type="EMBL" id="SVA69091.1"/>
    </source>
</evidence>
<proteinExistence type="predicted"/>
<evidence type="ECO:0008006" key="2">
    <source>
        <dbReference type="Google" id="ProtNLM"/>
    </source>
</evidence>